<proteinExistence type="predicted"/>
<comment type="caution">
    <text evidence="1">The sequence shown here is derived from an EMBL/GenBank/DDBJ whole genome shotgun (WGS) entry which is preliminary data.</text>
</comment>
<evidence type="ECO:0000313" key="2">
    <source>
        <dbReference type="Proteomes" id="UP001144256"/>
    </source>
</evidence>
<protein>
    <submittedName>
        <fullName evidence="1">Uncharacterized protein</fullName>
    </submittedName>
</protein>
<dbReference type="EMBL" id="BRLB01000001">
    <property type="protein sequence ID" value="GKX28110.1"/>
    <property type="molecule type" value="Genomic_DNA"/>
</dbReference>
<reference evidence="1" key="1">
    <citation type="submission" date="2022-06" db="EMBL/GenBank/DDBJ databases">
        <title>Vallitalea longa sp. nov., an anaerobic bacterium isolated from marine sediment.</title>
        <authorList>
            <person name="Hirano S."/>
            <person name="Terahara T."/>
            <person name="Mori K."/>
            <person name="Hamada M."/>
            <person name="Matsumoto R."/>
            <person name="Kobayashi T."/>
        </authorList>
    </citation>
    <scope>NUCLEOTIDE SEQUENCE</scope>
    <source>
        <strain evidence="1">SH18-1</strain>
    </source>
</reference>
<sequence>MTDIISESELETKLNEFRDILLNYDYSEIENVIFYDINSLNYYIENNKGNPFEKQYDAIEKILNSIYQYLPCSLSDDTINVISEILNVKYQDESLMKQNVLFNVKLEFIEMVKNITTEDEWNRLVISCKKIRNTKEELERNEKNYEYLGR</sequence>
<accession>A0A9W6DDG4</accession>
<dbReference type="AlphaFoldDB" id="A0A9W6DDG4"/>
<dbReference type="RefSeq" id="WP_281812086.1">
    <property type="nucleotide sequence ID" value="NZ_BRLB01000001.1"/>
</dbReference>
<organism evidence="1 2">
    <name type="scientific">Vallitalea longa</name>
    <dbReference type="NCBI Taxonomy" id="2936439"/>
    <lineage>
        <taxon>Bacteria</taxon>
        <taxon>Bacillati</taxon>
        <taxon>Bacillota</taxon>
        <taxon>Clostridia</taxon>
        <taxon>Lachnospirales</taxon>
        <taxon>Vallitaleaceae</taxon>
        <taxon>Vallitalea</taxon>
    </lineage>
</organism>
<keyword evidence="2" id="KW-1185">Reference proteome</keyword>
<evidence type="ECO:0000313" key="1">
    <source>
        <dbReference type="EMBL" id="GKX28110.1"/>
    </source>
</evidence>
<dbReference type="Proteomes" id="UP001144256">
    <property type="component" value="Unassembled WGS sequence"/>
</dbReference>
<name>A0A9W6DDG4_9FIRM</name>
<gene>
    <name evidence="1" type="ORF">SH1V18_05900</name>
</gene>